<dbReference type="Pfam" id="PF00010">
    <property type="entry name" value="HLH"/>
    <property type="match status" value="1"/>
</dbReference>
<dbReference type="Proteomes" id="UP000663829">
    <property type="component" value="Unassembled WGS sequence"/>
</dbReference>
<dbReference type="EMBL" id="CAJOBC010000175">
    <property type="protein sequence ID" value="CAF3549663.1"/>
    <property type="molecule type" value="Genomic_DNA"/>
</dbReference>
<dbReference type="PANTHER" id="PTHR23349">
    <property type="entry name" value="BASIC HELIX-LOOP-HELIX TRANSCRIPTION FACTOR, TWIST"/>
    <property type="match status" value="1"/>
</dbReference>
<dbReference type="EMBL" id="CAJNOQ010000175">
    <property type="protein sequence ID" value="CAF0767928.1"/>
    <property type="molecule type" value="Genomic_DNA"/>
</dbReference>
<dbReference type="GO" id="GO:0032502">
    <property type="term" value="P:developmental process"/>
    <property type="evidence" value="ECO:0007669"/>
    <property type="project" value="TreeGrafter"/>
</dbReference>
<dbReference type="Proteomes" id="UP000681722">
    <property type="component" value="Unassembled WGS sequence"/>
</dbReference>
<feature type="region of interest" description="Disordered" evidence="1">
    <location>
        <begin position="89"/>
        <end position="112"/>
    </location>
</feature>
<dbReference type="OrthoDB" id="5976910at2759"/>
<comment type="caution">
    <text evidence="3">The sequence shown here is derived from an EMBL/GenBank/DDBJ whole genome shotgun (WGS) entry which is preliminary data.</text>
</comment>
<evidence type="ECO:0000313" key="5">
    <source>
        <dbReference type="Proteomes" id="UP000663829"/>
    </source>
</evidence>
<dbReference type="InterPro" id="IPR011598">
    <property type="entry name" value="bHLH_dom"/>
</dbReference>
<dbReference type="CDD" id="cd11390">
    <property type="entry name" value="bHLH_TS"/>
    <property type="match status" value="1"/>
</dbReference>
<organism evidence="3 5">
    <name type="scientific">Didymodactylos carnosus</name>
    <dbReference type="NCBI Taxonomy" id="1234261"/>
    <lineage>
        <taxon>Eukaryota</taxon>
        <taxon>Metazoa</taxon>
        <taxon>Spiralia</taxon>
        <taxon>Gnathifera</taxon>
        <taxon>Rotifera</taxon>
        <taxon>Eurotatoria</taxon>
        <taxon>Bdelloidea</taxon>
        <taxon>Philodinida</taxon>
        <taxon>Philodinidae</taxon>
        <taxon>Didymodactylos</taxon>
    </lineage>
</organism>
<sequence length="259" mass="30441">MTGFIFDRNQDLVNEATDSLMRQEEIEPMMLEYGLINHTISKLNTFERIPREEYCLSDQCMGKTTDEGLSQHQHYPSFSFNSSLNNTMNSSGYESGNDISFEPEQQQQHNSKVVKSQFSVYNGINTIYNNQQLQEDSKELYYARTIFTHPPEQHSTLTVDSNEDVEFSYDQEETRDSFNSSESIQHRVSRKKRRILSKDQRTEANQRERRRMETMNSAYANLREILPHKNGRKRRKMSRIDIVVGAIDYIHKLETLLDD</sequence>
<keyword evidence="5" id="KW-1185">Reference proteome</keyword>
<dbReference type="InterPro" id="IPR036638">
    <property type="entry name" value="HLH_DNA-bd_sf"/>
</dbReference>
<evidence type="ECO:0000256" key="1">
    <source>
        <dbReference type="SAM" id="MobiDB-lite"/>
    </source>
</evidence>
<dbReference type="GO" id="GO:0046983">
    <property type="term" value="F:protein dimerization activity"/>
    <property type="evidence" value="ECO:0007669"/>
    <property type="project" value="InterPro"/>
</dbReference>
<reference evidence="3" key="1">
    <citation type="submission" date="2021-02" db="EMBL/GenBank/DDBJ databases">
        <authorList>
            <person name="Nowell W R."/>
        </authorList>
    </citation>
    <scope>NUCLEOTIDE SEQUENCE</scope>
</reference>
<proteinExistence type="predicted"/>
<dbReference type="GO" id="GO:0000981">
    <property type="term" value="F:DNA-binding transcription factor activity, RNA polymerase II-specific"/>
    <property type="evidence" value="ECO:0007669"/>
    <property type="project" value="TreeGrafter"/>
</dbReference>
<dbReference type="PANTHER" id="PTHR23349:SF111">
    <property type="entry name" value="BHLH DOMAIN-CONTAINING PROTEIN"/>
    <property type="match status" value="1"/>
</dbReference>
<dbReference type="SMART" id="SM00353">
    <property type="entry name" value="HLH"/>
    <property type="match status" value="1"/>
</dbReference>
<dbReference type="SUPFAM" id="SSF47459">
    <property type="entry name" value="HLH, helix-loop-helix DNA-binding domain"/>
    <property type="match status" value="1"/>
</dbReference>
<feature type="domain" description="BHLH" evidence="2">
    <location>
        <begin position="199"/>
        <end position="253"/>
    </location>
</feature>
<gene>
    <name evidence="3" type="ORF">GPM918_LOCUS1759</name>
    <name evidence="4" type="ORF">SRO942_LOCUS1759</name>
</gene>
<dbReference type="PROSITE" id="PS50888">
    <property type="entry name" value="BHLH"/>
    <property type="match status" value="1"/>
</dbReference>
<dbReference type="AlphaFoldDB" id="A0A813QI15"/>
<protein>
    <recommendedName>
        <fullName evidence="2">BHLH domain-containing protein</fullName>
    </recommendedName>
</protein>
<dbReference type="InterPro" id="IPR050283">
    <property type="entry name" value="E-box_TF_Regulators"/>
</dbReference>
<evidence type="ECO:0000313" key="4">
    <source>
        <dbReference type="EMBL" id="CAF3549663.1"/>
    </source>
</evidence>
<dbReference type="GO" id="GO:0000977">
    <property type="term" value="F:RNA polymerase II transcription regulatory region sequence-specific DNA binding"/>
    <property type="evidence" value="ECO:0007669"/>
    <property type="project" value="TreeGrafter"/>
</dbReference>
<feature type="region of interest" description="Disordered" evidence="1">
    <location>
        <begin position="174"/>
        <end position="209"/>
    </location>
</feature>
<evidence type="ECO:0000313" key="3">
    <source>
        <dbReference type="EMBL" id="CAF0767928.1"/>
    </source>
</evidence>
<accession>A0A813QI15</accession>
<evidence type="ECO:0000259" key="2">
    <source>
        <dbReference type="PROSITE" id="PS50888"/>
    </source>
</evidence>
<name>A0A813QI15_9BILA</name>
<dbReference type="Gene3D" id="4.10.280.10">
    <property type="entry name" value="Helix-loop-helix DNA-binding domain"/>
    <property type="match status" value="1"/>
</dbReference>
<feature type="compositionally biased region" description="Basic and acidic residues" evidence="1">
    <location>
        <begin position="196"/>
        <end position="209"/>
    </location>
</feature>